<reference evidence="3" key="1">
    <citation type="submission" date="2011-01" db="EMBL/GenBank/DDBJ databases">
        <title>Complete sequence of plasmid2 of Acidobacterium sp. MP5ACTX9.</title>
        <authorList>
            <consortium name="US DOE Joint Genome Institute"/>
            <person name="Lucas S."/>
            <person name="Copeland A."/>
            <person name="Lapidus A."/>
            <person name="Cheng J.-F."/>
            <person name="Goodwin L."/>
            <person name="Pitluck S."/>
            <person name="Teshima H."/>
            <person name="Detter J.C."/>
            <person name="Han C."/>
            <person name="Tapia R."/>
            <person name="Land M."/>
            <person name="Hauser L."/>
            <person name="Kyrpides N."/>
            <person name="Ivanova N."/>
            <person name="Ovchinnikova G."/>
            <person name="Pagani I."/>
            <person name="Rawat S.R."/>
            <person name="Mannisto M."/>
            <person name="Haggblom M.M."/>
            <person name="Woyke T."/>
        </authorList>
    </citation>
    <scope>NUCLEOTIDE SEQUENCE [LARGE SCALE GENOMIC DNA]</scope>
    <source>
        <strain evidence="3">MP5ACTX9</strain>
        <plasmid evidence="3">Plasmid pACIX902</plasmid>
    </source>
</reference>
<keyword evidence="1" id="KW-0732">Signal</keyword>
<sequence>MPRTRPHTPRRYAKLAACSALVFLNGCGSGIHASGPALLATTAPTGVLRLVTIGNSITWHSPENDVSWSGDWGMAASNINADYAHLTATSLSLPLVRVNVAALESDPTTVDALTAQTAALITPGSAVVVELGDNAKPGSNGRANFQAAYHQLLDAVATGKSLACTSTYWGESSIDAIIQAECILHHGSYIYIGDIYGSPINTDSSTNTFSNPFVIMHPHDWGMNAIAVRVQQHILQP</sequence>
<feature type="signal peptide" evidence="1">
    <location>
        <begin position="1"/>
        <end position="33"/>
    </location>
</feature>
<feature type="chain" id="PRO_5003234247" description="SGNH hydrolase-type esterase domain-containing protein" evidence="1">
    <location>
        <begin position="34"/>
        <end position="237"/>
    </location>
</feature>
<gene>
    <name evidence="2" type="ordered locus">AciX9_3868</name>
</gene>
<dbReference type="EMBL" id="CP002482">
    <property type="protein sequence ID" value="ADW71150.1"/>
    <property type="molecule type" value="Genomic_DNA"/>
</dbReference>
<geneLocation type="plasmid" evidence="2 3">
    <name>pACIX902</name>
</geneLocation>
<dbReference type="AlphaFoldDB" id="E8X6K0"/>
<dbReference type="Proteomes" id="UP000000343">
    <property type="component" value="Plasmid pACIX902"/>
</dbReference>
<keyword evidence="3" id="KW-1185">Reference proteome</keyword>
<dbReference type="InterPro" id="IPR036514">
    <property type="entry name" value="SGNH_hydro_sf"/>
</dbReference>
<dbReference type="HOGENOM" id="CLU_090960_0_0_0"/>
<evidence type="ECO:0008006" key="4">
    <source>
        <dbReference type="Google" id="ProtNLM"/>
    </source>
</evidence>
<dbReference type="KEGG" id="acm:AciX9_3868"/>
<evidence type="ECO:0000256" key="1">
    <source>
        <dbReference type="SAM" id="SignalP"/>
    </source>
</evidence>
<name>E8X6K0_GRATM</name>
<keyword evidence="2" id="KW-0614">Plasmid</keyword>
<protein>
    <recommendedName>
        <fullName evidence="4">SGNH hydrolase-type esterase domain-containing protein</fullName>
    </recommendedName>
</protein>
<dbReference type="GO" id="GO:0016788">
    <property type="term" value="F:hydrolase activity, acting on ester bonds"/>
    <property type="evidence" value="ECO:0007669"/>
    <property type="project" value="UniProtKB-ARBA"/>
</dbReference>
<evidence type="ECO:0000313" key="3">
    <source>
        <dbReference type="Proteomes" id="UP000000343"/>
    </source>
</evidence>
<dbReference type="Gene3D" id="3.40.50.1110">
    <property type="entry name" value="SGNH hydrolase"/>
    <property type="match status" value="1"/>
</dbReference>
<evidence type="ECO:0000313" key="2">
    <source>
        <dbReference type="EMBL" id="ADW71150.1"/>
    </source>
</evidence>
<organism evidence="3">
    <name type="scientific">Granulicella tundricola (strain ATCC BAA-1859 / DSM 23138 / MP5ACTX9)</name>
    <dbReference type="NCBI Taxonomy" id="1198114"/>
    <lineage>
        <taxon>Bacteria</taxon>
        <taxon>Pseudomonadati</taxon>
        <taxon>Acidobacteriota</taxon>
        <taxon>Terriglobia</taxon>
        <taxon>Terriglobales</taxon>
        <taxon>Acidobacteriaceae</taxon>
        <taxon>Granulicella</taxon>
    </lineage>
</organism>
<accession>E8X6K0</accession>
<proteinExistence type="predicted"/>